<dbReference type="GO" id="GO:0006777">
    <property type="term" value="P:Mo-molybdopterin cofactor biosynthetic process"/>
    <property type="evidence" value="ECO:0007669"/>
    <property type="project" value="UniProtKB-KW"/>
</dbReference>
<comment type="similarity">
    <text evidence="2">Belongs to the MoaE family.</text>
</comment>
<evidence type="ECO:0000313" key="12">
    <source>
        <dbReference type="EMBL" id="AMO19619.1"/>
    </source>
</evidence>
<evidence type="ECO:0000256" key="3">
    <source>
        <dbReference type="ARBA" id="ARBA00011950"/>
    </source>
</evidence>
<accession>A0AAI8CF87</accession>
<comment type="subunit">
    <text evidence="6">Heterotetramer of 2 MoaD subunits and 2 MoaE subunits. Also stable as homodimer. The enzyme changes between these two forms during catalysis.</text>
</comment>
<name>A0AAI8CF87_9FLAO</name>
<evidence type="ECO:0000256" key="4">
    <source>
        <dbReference type="ARBA" id="ARBA00013858"/>
    </source>
</evidence>
<organism evidence="12 13">
    <name type="scientific">Flavobacterium columnare</name>
    <dbReference type="NCBI Taxonomy" id="996"/>
    <lineage>
        <taxon>Bacteria</taxon>
        <taxon>Pseudomonadati</taxon>
        <taxon>Bacteroidota</taxon>
        <taxon>Flavobacteriia</taxon>
        <taxon>Flavobacteriales</taxon>
        <taxon>Flavobacteriaceae</taxon>
        <taxon>Flavobacterium</taxon>
    </lineage>
</organism>
<evidence type="ECO:0000313" key="13">
    <source>
        <dbReference type="Proteomes" id="UP000304840"/>
    </source>
</evidence>
<evidence type="ECO:0000256" key="5">
    <source>
        <dbReference type="ARBA" id="ARBA00023150"/>
    </source>
</evidence>
<dbReference type="Gene3D" id="3.90.1170.40">
    <property type="entry name" value="Molybdopterin biosynthesis MoaE subunit"/>
    <property type="match status" value="1"/>
</dbReference>
<reference evidence="13" key="1">
    <citation type="submission" date="2016-03" db="EMBL/GenBank/DDBJ databases">
        <title>Flavobacterium columnare strain B185, complete genome.</title>
        <authorList>
            <person name="Sundberg L.-R."/>
            <person name="Papponen P."/>
            <person name="Laanto E."/>
        </authorList>
    </citation>
    <scope>NUCLEOTIDE SEQUENCE [LARGE SCALE GENOMIC DNA]</scope>
    <source>
        <strain evidence="13">B185</strain>
    </source>
</reference>
<gene>
    <name evidence="12" type="ORF">UN65_04020</name>
</gene>
<evidence type="ECO:0000256" key="2">
    <source>
        <dbReference type="ARBA" id="ARBA00005426"/>
    </source>
</evidence>
<evidence type="ECO:0000256" key="7">
    <source>
        <dbReference type="ARBA" id="ARBA00029745"/>
    </source>
</evidence>
<dbReference type="InterPro" id="IPR003448">
    <property type="entry name" value="Mopterin_biosynth_MoaE"/>
</dbReference>
<dbReference type="RefSeq" id="WP_138425032.1">
    <property type="nucleotide sequence ID" value="NZ_CP010992.1"/>
</dbReference>
<sequence>MNRLKQNVFIKGAIQSEFIATSITKHQAKKDIGAHQLFLGQVRADNIQNKKVIAIDYSAYEEMAVEKLDEIRENTFQKYSITCMHIYHSLGRVEAGELCLFVFVSAPRRKVTYEALEYIVEAIKKEVPIFGKEILEDQSYTWKKN</sequence>
<evidence type="ECO:0000256" key="10">
    <source>
        <dbReference type="ARBA" id="ARBA00032474"/>
    </source>
</evidence>
<comment type="pathway">
    <text evidence="1">Cofactor biosynthesis; molybdopterin biosynthesis.</text>
</comment>
<dbReference type="Proteomes" id="UP000304840">
    <property type="component" value="Chromosome"/>
</dbReference>
<protein>
    <recommendedName>
        <fullName evidence="4">Molybdopterin synthase catalytic subunit</fullName>
        <ecNumber evidence="3">2.8.1.12</ecNumber>
    </recommendedName>
    <alternativeName>
        <fullName evidence="9">MPT synthase subunit 2</fullName>
    </alternativeName>
    <alternativeName>
        <fullName evidence="7">Molybdenum cofactor biosynthesis protein E</fullName>
    </alternativeName>
    <alternativeName>
        <fullName evidence="8">Molybdopterin-converting factor large subunit</fullName>
    </alternativeName>
    <alternativeName>
        <fullName evidence="10">Molybdopterin-converting factor subunit 2</fullName>
    </alternativeName>
</protein>
<dbReference type="GO" id="GO:0030366">
    <property type="term" value="F:molybdopterin synthase activity"/>
    <property type="evidence" value="ECO:0007669"/>
    <property type="project" value="UniProtKB-EC"/>
</dbReference>
<dbReference type="SUPFAM" id="SSF54690">
    <property type="entry name" value="Molybdopterin synthase subunit MoaE"/>
    <property type="match status" value="1"/>
</dbReference>
<evidence type="ECO:0000256" key="11">
    <source>
        <dbReference type="ARBA" id="ARBA00049878"/>
    </source>
</evidence>
<dbReference type="PANTHER" id="PTHR23404">
    <property type="entry name" value="MOLYBDOPTERIN SYNTHASE RELATED"/>
    <property type="match status" value="1"/>
</dbReference>
<dbReference type="EC" id="2.8.1.12" evidence="3"/>
<evidence type="ECO:0000256" key="1">
    <source>
        <dbReference type="ARBA" id="ARBA00005046"/>
    </source>
</evidence>
<evidence type="ECO:0000256" key="6">
    <source>
        <dbReference type="ARBA" id="ARBA00026066"/>
    </source>
</evidence>
<dbReference type="AlphaFoldDB" id="A0AAI8CF87"/>
<comment type="catalytic activity">
    <reaction evidence="11">
        <text>2 [molybdopterin-synthase sulfur-carrier protein]-C-terminal-Gly-aminoethanethioate + cyclic pyranopterin phosphate + H2O = molybdopterin + 2 [molybdopterin-synthase sulfur-carrier protein]-C-terminal Gly-Gly + 2 H(+)</text>
        <dbReference type="Rhea" id="RHEA:26333"/>
        <dbReference type="Rhea" id="RHEA-COMP:12202"/>
        <dbReference type="Rhea" id="RHEA-COMP:19907"/>
        <dbReference type="ChEBI" id="CHEBI:15377"/>
        <dbReference type="ChEBI" id="CHEBI:15378"/>
        <dbReference type="ChEBI" id="CHEBI:58698"/>
        <dbReference type="ChEBI" id="CHEBI:59648"/>
        <dbReference type="ChEBI" id="CHEBI:90778"/>
        <dbReference type="ChEBI" id="CHEBI:232372"/>
        <dbReference type="EC" id="2.8.1.12"/>
    </reaction>
</comment>
<dbReference type="InterPro" id="IPR036563">
    <property type="entry name" value="MoaE_sf"/>
</dbReference>
<dbReference type="CDD" id="cd00756">
    <property type="entry name" value="MoaE"/>
    <property type="match status" value="1"/>
</dbReference>
<dbReference type="Pfam" id="PF02391">
    <property type="entry name" value="MoaE"/>
    <property type="match status" value="1"/>
</dbReference>
<evidence type="ECO:0000256" key="9">
    <source>
        <dbReference type="ARBA" id="ARBA00030781"/>
    </source>
</evidence>
<reference evidence="12 13" key="2">
    <citation type="submission" date="2019-05" db="EMBL/GenBank/DDBJ databases">
        <authorList>
            <person name="Ravantti J.J."/>
        </authorList>
    </citation>
    <scope>NUCLEOTIDE SEQUENCE [LARGE SCALE GENOMIC DNA]</scope>
    <source>
        <strain evidence="12 13">B185</strain>
    </source>
</reference>
<keyword evidence="5" id="KW-0501">Molybdenum cofactor biosynthesis</keyword>
<proteinExistence type="inferred from homology"/>
<dbReference type="EMBL" id="CP010992">
    <property type="protein sequence ID" value="AMO19619.1"/>
    <property type="molecule type" value="Genomic_DNA"/>
</dbReference>
<evidence type="ECO:0000256" key="8">
    <source>
        <dbReference type="ARBA" id="ARBA00030407"/>
    </source>
</evidence>